<dbReference type="PANTHER" id="PTHR45904:SF2">
    <property type="entry name" value="TRNA (URACIL-5-)-METHYLTRANSFERASE HOMOLOG A"/>
    <property type="match status" value="1"/>
</dbReference>
<dbReference type="AlphaFoldDB" id="A0A1B6H1G0"/>
<feature type="region of interest" description="Disordered" evidence="7">
    <location>
        <begin position="1"/>
        <end position="70"/>
    </location>
</feature>
<feature type="compositionally biased region" description="Basic and acidic residues" evidence="7">
    <location>
        <begin position="7"/>
        <end position="20"/>
    </location>
</feature>
<evidence type="ECO:0000256" key="7">
    <source>
        <dbReference type="SAM" id="MobiDB-lite"/>
    </source>
</evidence>
<organism evidence="9">
    <name type="scientific">Cuerna arida</name>
    <dbReference type="NCBI Taxonomy" id="1464854"/>
    <lineage>
        <taxon>Eukaryota</taxon>
        <taxon>Metazoa</taxon>
        <taxon>Ecdysozoa</taxon>
        <taxon>Arthropoda</taxon>
        <taxon>Hexapoda</taxon>
        <taxon>Insecta</taxon>
        <taxon>Pterygota</taxon>
        <taxon>Neoptera</taxon>
        <taxon>Paraneoptera</taxon>
        <taxon>Hemiptera</taxon>
        <taxon>Auchenorrhyncha</taxon>
        <taxon>Membracoidea</taxon>
        <taxon>Cicadellidae</taxon>
        <taxon>Cicadellinae</taxon>
        <taxon>Proconiini</taxon>
        <taxon>Cuerna</taxon>
    </lineage>
</organism>
<dbReference type="InterPro" id="IPR029063">
    <property type="entry name" value="SAM-dependent_MTases_sf"/>
</dbReference>
<accession>A0A1B6H1G0</accession>
<gene>
    <name evidence="9" type="ORF">g.29296</name>
</gene>
<feature type="compositionally biased region" description="Basic and acidic residues" evidence="7">
    <location>
        <begin position="30"/>
        <end position="70"/>
    </location>
</feature>
<dbReference type="CDD" id="cd02440">
    <property type="entry name" value="AdoMet_MTases"/>
    <property type="match status" value="1"/>
</dbReference>
<evidence type="ECO:0000256" key="2">
    <source>
        <dbReference type="ARBA" id="ARBA00022679"/>
    </source>
</evidence>
<name>A0A1B6H1G0_9HEMI</name>
<evidence type="ECO:0000256" key="4">
    <source>
        <dbReference type="ARBA" id="ARBA00033763"/>
    </source>
</evidence>
<dbReference type="InterPro" id="IPR045850">
    <property type="entry name" value="TRM2_met"/>
</dbReference>
<evidence type="ECO:0000259" key="8">
    <source>
        <dbReference type="Pfam" id="PF13847"/>
    </source>
</evidence>
<feature type="binding site" evidence="6">
    <location>
        <position position="432"/>
    </location>
    <ligand>
        <name>S-adenosyl-L-methionine</name>
        <dbReference type="ChEBI" id="CHEBI:59789"/>
    </ligand>
</feature>
<feature type="region of interest" description="Disordered" evidence="7">
    <location>
        <begin position="666"/>
        <end position="713"/>
    </location>
</feature>
<dbReference type="InterPro" id="IPR010280">
    <property type="entry name" value="U5_MeTrfase_fam"/>
</dbReference>
<dbReference type="Pfam" id="PF13847">
    <property type="entry name" value="Methyltransf_31"/>
    <property type="match status" value="1"/>
</dbReference>
<evidence type="ECO:0000256" key="6">
    <source>
        <dbReference type="PROSITE-ProRule" id="PRU01024"/>
    </source>
</evidence>
<evidence type="ECO:0000256" key="1">
    <source>
        <dbReference type="ARBA" id="ARBA00022603"/>
    </source>
</evidence>
<proteinExistence type="inferred from homology"/>
<dbReference type="GO" id="GO:0003723">
    <property type="term" value="F:RNA binding"/>
    <property type="evidence" value="ECO:0007669"/>
    <property type="project" value="TreeGrafter"/>
</dbReference>
<dbReference type="EC" id="2.1.1.35" evidence="4"/>
<dbReference type="GO" id="GO:0006396">
    <property type="term" value="P:RNA processing"/>
    <property type="evidence" value="ECO:0007669"/>
    <property type="project" value="InterPro"/>
</dbReference>
<comment type="catalytic activity">
    <reaction evidence="5">
        <text>uridine(54) in tRNA + S-adenosyl-L-methionine = 5-methyluridine(54) in tRNA + S-adenosyl-L-homocysteine + H(+)</text>
        <dbReference type="Rhea" id="RHEA:42712"/>
        <dbReference type="Rhea" id="RHEA-COMP:10167"/>
        <dbReference type="Rhea" id="RHEA-COMP:10193"/>
        <dbReference type="ChEBI" id="CHEBI:15378"/>
        <dbReference type="ChEBI" id="CHEBI:57856"/>
        <dbReference type="ChEBI" id="CHEBI:59789"/>
        <dbReference type="ChEBI" id="CHEBI:65315"/>
        <dbReference type="ChEBI" id="CHEBI:74447"/>
        <dbReference type="EC" id="2.1.1.35"/>
    </reaction>
    <physiologicalReaction direction="left-to-right" evidence="5">
        <dbReference type="Rhea" id="RHEA:42713"/>
    </physiologicalReaction>
</comment>
<dbReference type="SUPFAM" id="SSF54928">
    <property type="entry name" value="RNA-binding domain, RBD"/>
    <property type="match status" value="1"/>
</dbReference>
<dbReference type="InterPro" id="IPR025714">
    <property type="entry name" value="Methyltranfer_dom"/>
</dbReference>
<feature type="binding site" evidence="6">
    <location>
        <position position="531"/>
    </location>
    <ligand>
        <name>S-adenosyl-L-methionine</name>
        <dbReference type="ChEBI" id="CHEBI:59789"/>
    </ligand>
</feature>
<evidence type="ECO:0000256" key="3">
    <source>
        <dbReference type="ARBA" id="ARBA00022691"/>
    </source>
</evidence>
<dbReference type="Gene3D" id="2.40.50.1070">
    <property type="match status" value="1"/>
</dbReference>
<keyword evidence="3 6" id="KW-0949">S-adenosyl-L-methionine</keyword>
<dbReference type="GO" id="GO:0030697">
    <property type="term" value="F:tRNA (uracil(54)-C5)-methyltransferase activity, S-adenosyl methionine-dependent"/>
    <property type="evidence" value="ECO:0007669"/>
    <property type="project" value="UniProtKB-EC"/>
</dbReference>
<dbReference type="Gene3D" id="3.40.50.150">
    <property type="entry name" value="Vaccinia Virus protein VP39"/>
    <property type="match status" value="1"/>
</dbReference>
<keyword evidence="1 6" id="KW-0489">Methyltransferase</keyword>
<dbReference type="GO" id="GO:0032259">
    <property type="term" value="P:methylation"/>
    <property type="evidence" value="ECO:0007669"/>
    <property type="project" value="UniProtKB-KW"/>
</dbReference>
<dbReference type="InterPro" id="IPR035979">
    <property type="entry name" value="RBD_domain_sf"/>
</dbReference>
<sequence length="917" mass="102350">MATEENTDIKMEVEEAKDSLETPTEQTASEEIKPEDIKSEENKAKENGDGPKSTDKSKNGDKTETAAEAKPHYRVKISGLPRFYKPTDPLLGGFKNLLKRTLGLDFKYIRSPKKGNSWLYVTFYNQADQEKALKALKHYTWKGRTLICTLVVADVLKRKQEDSGPEASKRPRLDIPIEEQMLMSTIPYYSVSYNEQLSKKNEEAQCLLKWLAECMEKKTPQLIGYIDQEIAKNPRTRLPFKLDEVRSSPLIDGYRNKCEFRIGLHPQTKKVIVGYRVDNQEGDNIAVAPPDSLRHLPKEMLEVVKVFEKFVQESPHPPQIQNHDTGVWRLLHVRINKAKQLMVVVLINPTVLSTESLVQLKTDLIKYFTEGPASTFNVVSLYLHTDNDVKTLGGGDKVKRPTGQLELLWGQTHMEEQLLDLNLEIDPNFYFQNNTFGAEELYKAVMELAGVDEETTVLDLCCGSGGMGMMFAKRCKEVIGVEVMDVNVDDAKRLAAKNGLTNCEFLQGSVDDLMPELEEKLKGKKVVPILDPPRVGISAKLILSLRKMKEAQRIVYVCSNHKLPSKNIMDMSLIEGENKEFVGTNPFFPTRVIPVDISPHSLRCELVILLERLDLQKIPARTRFTKSRYIKDMFPMKNDAGSRARRGHRGKFRSVPARDSLYPLPLRGNLYRDNNRRGYSSGPPGPAPYGRRRPTAGYDFAPPPPAPFNPRREFDSGLNRYSEFRRDVEDAIDSSYPSRGQVSQRLAMANAMLEQGLRLASEAMAEDYGRPQIPPVQYPPRRGRGSFTGVRSMMGGNSSWEEQETPRGDTLWRGDWDEDGYNMNRPGVGSRGFGGGTVSRGFGGALGNRSFGSSGTGGFGGSPESRGLGGSLRSQGFGGSRGFGSSTGNQGFGSRGFGTSKGGQGTRGGKSSGSWRR</sequence>
<evidence type="ECO:0000256" key="5">
    <source>
        <dbReference type="ARBA" id="ARBA00047278"/>
    </source>
</evidence>
<evidence type="ECO:0000313" key="9">
    <source>
        <dbReference type="EMBL" id="JAS68505.1"/>
    </source>
</evidence>
<feature type="compositionally biased region" description="Basic and acidic residues" evidence="7">
    <location>
        <begin position="804"/>
        <end position="815"/>
    </location>
</feature>
<feature type="compositionally biased region" description="Gly residues" evidence="7">
    <location>
        <begin position="890"/>
        <end position="911"/>
    </location>
</feature>
<feature type="region of interest" description="Disordered" evidence="7">
    <location>
        <begin position="853"/>
        <end position="917"/>
    </location>
</feature>
<dbReference type="PROSITE" id="PS51687">
    <property type="entry name" value="SAM_MT_RNA_M5U"/>
    <property type="match status" value="1"/>
</dbReference>
<dbReference type="PANTHER" id="PTHR45904">
    <property type="entry name" value="TRNA (URACIL-5-)-METHYLTRANSFERASE"/>
    <property type="match status" value="1"/>
</dbReference>
<protein>
    <recommendedName>
        <fullName evidence="4">tRNA (uracil(54)-C(5))-methyltransferase</fullName>
        <ecNumber evidence="4">2.1.1.35</ecNumber>
    </recommendedName>
</protein>
<comment type="similarity">
    <text evidence="6">Belongs to the class I-like SAM-binding methyltransferase superfamily. RNA M5U methyltransferase family.</text>
</comment>
<feature type="compositionally biased region" description="Low complexity" evidence="7">
    <location>
        <begin position="862"/>
        <end position="875"/>
    </location>
</feature>
<comment type="caution">
    <text evidence="6">Lacks conserved residue(s) required for the propagation of feature annotation.</text>
</comment>
<feature type="domain" description="Methyltransferase" evidence="8">
    <location>
        <begin position="452"/>
        <end position="519"/>
    </location>
</feature>
<dbReference type="SUPFAM" id="SSF53335">
    <property type="entry name" value="S-adenosyl-L-methionine-dependent methyltransferases"/>
    <property type="match status" value="1"/>
</dbReference>
<reference evidence="9" key="1">
    <citation type="submission" date="2015-11" db="EMBL/GenBank/DDBJ databases">
        <title>De novo transcriptome assembly of four potential Pierce s Disease insect vectors from Arizona vineyards.</title>
        <authorList>
            <person name="Tassone E.E."/>
        </authorList>
    </citation>
    <scope>NUCLEOTIDE SEQUENCE</scope>
</reference>
<dbReference type="InterPro" id="IPR012677">
    <property type="entry name" value="Nucleotide-bd_a/b_plait_sf"/>
</dbReference>
<dbReference type="Gene3D" id="3.30.70.330">
    <property type="match status" value="1"/>
</dbReference>
<feature type="binding site" evidence="6">
    <location>
        <position position="482"/>
    </location>
    <ligand>
        <name>S-adenosyl-L-methionine</name>
        <dbReference type="ChEBI" id="CHEBI:59789"/>
    </ligand>
</feature>
<keyword evidence="2 6" id="KW-0808">Transferase</keyword>
<dbReference type="EMBL" id="GECZ01001264">
    <property type="protein sequence ID" value="JAS68505.1"/>
    <property type="molecule type" value="Transcribed_RNA"/>
</dbReference>
<feature type="region of interest" description="Disordered" evidence="7">
    <location>
        <begin position="794"/>
        <end position="818"/>
    </location>
</feature>